<keyword evidence="3 6" id="KW-0238">DNA-binding</keyword>
<gene>
    <name evidence="10" type="ORF">JTE90_023647</name>
</gene>
<evidence type="ECO:0000313" key="11">
    <source>
        <dbReference type="Proteomes" id="UP000827092"/>
    </source>
</evidence>
<keyword evidence="4 6" id="KW-0371">Homeobox</keyword>
<feature type="region of interest" description="Disordered" evidence="8">
    <location>
        <begin position="1"/>
        <end position="74"/>
    </location>
</feature>
<dbReference type="Gene3D" id="1.10.10.60">
    <property type="entry name" value="Homeodomain-like"/>
    <property type="match status" value="1"/>
</dbReference>
<dbReference type="PANTHER" id="PTHR24339:SF28">
    <property type="entry name" value="E5-RELATED"/>
    <property type="match status" value="1"/>
</dbReference>
<dbReference type="PANTHER" id="PTHR24339">
    <property type="entry name" value="HOMEOBOX PROTEIN EMX-RELATED"/>
    <property type="match status" value="1"/>
</dbReference>
<dbReference type="GO" id="GO:0000981">
    <property type="term" value="F:DNA-binding transcription factor activity, RNA polymerase II-specific"/>
    <property type="evidence" value="ECO:0007669"/>
    <property type="project" value="InterPro"/>
</dbReference>
<evidence type="ECO:0000259" key="9">
    <source>
        <dbReference type="PROSITE" id="PS50071"/>
    </source>
</evidence>
<organism evidence="10 11">
    <name type="scientific">Oedothorax gibbosus</name>
    <dbReference type="NCBI Taxonomy" id="931172"/>
    <lineage>
        <taxon>Eukaryota</taxon>
        <taxon>Metazoa</taxon>
        <taxon>Ecdysozoa</taxon>
        <taxon>Arthropoda</taxon>
        <taxon>Chelicerata</taxon>
        <taxon>Arachnida</taxon>
        <taxon>Araneae</taxon>
        <taxon>Araneomorphae</taxon>
        <taxon>Entelegynae</taxon>
        <taxon>Araneoidea</taxon>
        <taxon>Linyphiidae</taxon>
        <taxon>Erigoninae</taxon>
        <taxon>Oedothorax</taxon>
    </lineage>
</organism>
<comment type="similarity">
    <text evidence="2">Belongs to the EMX homeobox family.</text>
</comment>
<evidence type="ECO:0000256" key="5">
    <source>
        <dbReference type="ARBA" id="ARBA00023242"/>
    </source>
</evidence>
<dbReference type="EMBL" id="JAFNEN010000211">
    <property type="protein sequence ID" value="KAG8189577.1"/>
    <property type="molecule type" value="Genomic_DNA"/>
</dbReference>
<dbReference type="Pfam" id="PF00046">
    <property type="entry name" value="Homeodomain"/>
    <property type="match status" value="1"/>
</dbReference>
<comment type="caution">
    <text evidence="10">The sequence shown here is derived from an EMBL/GenBank/DDBJ whole genome shotgun (WGS) entry which is preliminary data.</text>
</comment>
<protein>
    <recommendedName>
        <fullName evidence="9">Homeobox domain-containing protein</fullName>
    </recommendedName>
</protein>
<feature type="compositionally biased region" description="Polar residues" evidence="8">
    <location>
        <begin position="270"/>
        <end position="288"/>
    </location>
</feature>
<dbReference type="InterPro" id="IPR000047">
    <property type="entry name" value="HTH_motif"/>
</dbReference>
<dbReference type="SMART" id="SM00389">
    <property type="entry name" value="HOX"/>
    <property type="match status" value="1"/>
</dbReference>
<dbReference type="InterPro" id="IPR020479">
    <property type="entry name" value="HD_metazoa"/>
</dbReference>
<evidence type="ECO:0000256" key="4">
    <source>
        <dbReference type="ARBA" id="ARBA00023155"/>
    </source>
</evidence>
<feature type="domain" description="Homeobox" evidence="9">
    <location>
        <begin position="177"/>
        <end position="237"/>
    </location>
</feature>
<evidence type="ECO:0000256" key="6">
    <source>
        <dbReference type="PROSITE-ProRule" id="PRU00108"/>
    </source>
</evidence>
<dbReference type="InterPro" id="IPR009057">
    <property type="entry name" value="Homeodomain-like_sf"/>
</dbReference>
<dbReference type="PROSITE" id="PS50071">
    <property type="entry name" value="HOMEOBOX_2"/>
    <property type="match status" value="1"/>
</dbReference>
<dbReference type="PRINTS" id="PR00031">
    <property type="entry name" value="HTHREPRESSR"/>
</dbReference>
<dbReference type="GO" id="GO:0000978">
    <property type="term" value="F:RNA polymerase II cis-regulatory region sequence-specific DNA binding"/>
    <property type="evidence" value="ECO:0007669"/>
    <property type="project" value="TreeGrafter"/>
</dbReference>
<evidence type="ECO:0000256" key="1">
    <source>
        <dbReference type="ARBA" id="ARBA00004123"/>
    </source>
</evidence>
<dbReference type="InterPro" id="IPR050877">
    <property type="entry name" value="EMX-VAX-Noto_Homeobox_TFs"/>
</dbReference>
<keyword evidence="5 6" id="KW-0539">Nucleus</keyword>
<name>A0AAV6UZB7_9ARAC</name>
<comment type="subcellular location">
    <subcellularLocation>
        <location evidence="1 6 7">Nucleus</location>
    </subcellularLocation>
</comment>
<accession>A0AAV6UZB7</accession>
<sequence length="322" mass="36397">MLLSDIAKTTTPLNYPKRPKPKMGFSIDELVGKKDSNSPPPPRTDNPSPTIHNSSPPIDHSSPRISPVPEISKPRACLPYGRTEEFIDVPTFDGYSPNPYAAHSPSQGGMDYMSFARSRYPYIPGYEPLSQPHLQAPLPLMVNRDSQHLYPWLLNRHLRILPHKLQGDAAFLFHPFRKPKRIRTAFSPTQLLQLEHAFEKNHYVVGSERRELAQNLSLSETQVKVWFQNRRTKYKRQKQDGPEGEGKSKDYYDSRDSSSEDEGSSDEKSNCSPPISNVEHSASQSSCGSPPRVGKESLWSPVSMKDNIPFSHSVLPSQYNKC</sequence>
<evidence type="ECO:0000256" key="7">
    <source>
        <dbReference type="RuleBase" id="RU000682"/>
    </source>
</evidence>
<dbReference type="InterPro" id="IPR017970">
    <property type="entry name" value="Homeobox_CS"/>
</dbReference>
<dbReference type="SUPFAM" id="SSF46689">
    <property type="entry name" value="Homeodomain-like"/>
    <property type="match status" value="1"/>
</dbReference>
<feature type="compositionally biased region" description="Basic and acidic residues" evidence="8">
    <location>
        <begin position="237"/>
        <end position="258"/>
    </location>
</feature>
<dbReference type="PRINTS" id="PR00024">
    <property type="entry name" value="HOMEOBOX"/>
</dbReference>
<evidence type="ECO:0000256" key="8">
    <source>
        <dbReference type="SAM" id="MobiDB-lite"/>
    </source>
</evidence>
<reference evidence="10 11" key="1">
    <citation type="journal article" date="2022" name="Nat. Ecol. Evol.">
        <title>A masculinizing supergene underlies an exaggerated male reproductive morph in a spider.</title>
        <authorList>
            <person name="Hendrickx F."/>
            <person name="De Corte Z."/>
            <person name="Sonet G."/>
            <person name="Van Belleghem S.M."/>
            <person name="Kostlbacher S."/>
            <person name="Vangestel C."/>
        </authorList>
    </citation>
    <scope>NUCLEOTIDE SEQUENCE [LARGE SCALE GENOMIC DNA]</scope>
    <source>
        <strain evidence="10">W744_W776</strain>
    </source>
</reference>
<dbReference type="CDD" id="cd00086">
    <property type="entry name" value="homeodomain"/>
    <property type="match status" value="1"/>
</dbReference>
<evidence type="ECO:0000256" key="2">
    <source>
        <dbReference type="ARBA" id="ARBA00007397"/>
    </source>
</evidence>
<dbReference type="FunFam" id="1.10.10.60:FF:000081">
    <property type="entry name" value="Empty spiracles homeobox 2"/>
    <property type="match status" value="1"/>
</dbReference>
<feature type="DNA-binding region" description="Homeobox" evidence="6">
    <location>
        <begin position="179"/>
        <end position="238"/>
    </location>
</feature>
<dbReference type="Proteomes" id="UP000827092">
    <property type="component" value="Unassembled WGS sequence"/>
</dbReference>
<evidence type="ECO:0000313" key="10">
    <source>
        <dbReference type="EMBL" id="KAG8189577.1"/>
    </source>
</evidence>
<evidence type="ECO:0000256" key="3">
    <source>
        <dbReference type="ARBA" id="ARBA00023125"/>
    </source>
</evidence>
<proteinExistence type="inferred from homology"/>
<dbReference type="AlphaFoldDB" id="A0AAV6UZB7"/>
<dbReference type="PROSITE" id="PS00027">
    <property type="entry name" value="HOMEOBOX_1"/>
    <property type="match status" value="1"/>
</dbReference>
<dbReference type="InterPro" id="IPR001356">
    <property type="entry name" value="HD"/>
</dbReference>
<dbReference type="GO" id="GO:0005634">
    <property type="term" value="C:nucleus"/>
    <property type="evidence" value="ECO:0007669"/>
    <property type="project" value="UniProtKB-SubCell"/>
</dbReference>
<keyword evidence="11" id="KW-1185">Reference proteome</keyword>
<feature type="region of interest" description="Disordered" evidence="8">
    <location>
        <begin position="232"/>
        <end position="322"/>
    </location>
</feature>